<gene>
    <name evidence="6" type="ORF">SAMN05445060_2301</name>
</gene>
<feature type="domain" description="Low molecular weight antigen MTB12-like C-terminal" evidence="5">
    <location>
        <begin position="185"/>
        <end position="295"/>
    </location>
</feature>
<evidence type="ECO:0000313" key="6">
    <source>
        <dbReference type="EMBL" id="SIS04058.1"/>
    </source>
</evidence>
<dbReference type="EMBL" id="FTNT01000006">
    <property type="protein sequence ID" value="SIS04058.1"/>
    <property type="molecule type" value="Genomic_DNA"/>
</dbReference>
<keyword evidence="4" id="KW-0812">Transmembrane</keyword>
<protein>
    <recommendedName>
        <fullName evidence="5">Low molecular weight antigen MTB12-like C-terminal domain-containing protein</fullName>
    </recommendedName>
</protein>
<evidence type="ECO:0000256" key="3">
    <source>
        <dbReference type="SAM" id="MobiDB-lite"/>
    </source>
</evidence>
<evidence type="ECO:0000256" key="1">
    <source>
        <dbReference type="ARBA" id="ARBA00022729"/>
    </source>
</evidence>
<feature type="compositionally biased region" description="Polar residues" evidence="3">
    <location>
        <begin position="171"/>
        <end position="180"/>
    </location>
</feature>
<keyword evidence="4" id="KW-0472">Membrane</keyword>
<dbReference type="STRING" id="1344003.SAMN05445060_2301"/>
<dbReference type="InterPro" id="IPR058644">
    <property type="entry name" value="Mtb12-like_C"/>
</dbReference>
<dbReference type="Proteomes" id="UP000186218">
    <property type="component" value="Unassembled WGS sequence"/>
</dbReference>
<feature type="compositionally biased region" description="Polar residues" evidence="3">
    <location>
        <begin position="144"/>
        <end position="161"/>
    </location>
</feature>
<feature type="compositionally biased region" description="Low complexity" evidence="3">
    <location>
        <begin position="108"/>
        <end position="122"/>
    </location>
</feature>
<comment type="similarity">
    <text evidence="2">Belongs to the MTB12 family.</text>
</comment>
<evidence type="ECO:0000259" key="5">
    <source>
        <dbReference type="Pfam" id="PF26580"/>
    </source>
</evidence>
<feature type="transmembrane region" description="Helical" evidence="4">
    <location>
        <begin position="52"/>
        <end position="76"/>
    </location>
</feature>
<keyword evidence="4" id="KW-1133">Transmembrane helix</keyword>
<name>A0A1N7FUM0_9NOCA</name>
<dbReference type="AlphaFoldDB" id="A0A1N7FUM0"/>
<feature type="region of interest" description="Disordered" evidence="3">
    <location>
        <begin position="1"/>
        <end position="42"/>
    </location>
</feature>
<keyword evidence="1" id="KW-0732">Signal</keyword>
<accession>A0A1N7FUM0</accession>
<feature type="compositionally biased region" description="Polar residues" evidence="3">
    <location>
        <begin position="20"/>
        <end position="29"/>
    </location>
</feature>
<keyword evidence="7" id="KW-1185">Reference proteome</keyword>
<feature type="region of interest" description="Disordered" evidence="3">
    <location>
        <begin position="103"/>
        <end position="186"/>
    </location>
</feature>
<evidence type="ECO:0000313" key="7">
    <source>
        <dbReference type="Proteomes" id="UP000186218"/>
    </source>
</evidence>
<reference evidence="6 7" key="1">
    <citation type="submission" date="2017-01" db="EMBL/GenBank/DDBJ databases">
        <authorList>
            <person name="Mah S.A."/>
            <person name="Swanson W.J."/>
            <person name="Moy G.W."/>
            <person name="Vacquier V.D."/>
        </authorList>
    </citation>
    <scope>NUCLEOTIDE SEQUENCE [LARGE SCALE GENOMIC DNA]</scope>
    <source>
        <strain evidence="6 7">CPCC 203464</strain>
    </source>
</reference>
<evidence type="ECO:0000256" key="4">
    <source>
        <dbReference type="SAM" id="Phobius"/>
    </source>
</evidence>
<organism evidence="6 7">
    <name type="scientific">Williamsia sterculiae</name>
    <dbReference type="NCBI Taxonomy" id="1344003"/>
    <lineage>
        <taxon>Bacteria</taxon>
        <taxon>Bacillati</taxon>
        <taxon>Actinomycetota</taxon>
        <taxon>Actinomycetes</taxon>
        <taxon>Mycobacteriales</taxon>
        <taxon>Nocardiaceae</taxon>
        <taxon>Williamsia</taxon>
    </lineage>
</organism>
<dbReference type="Pfam" id="PF26580">
    <property type="entry name" value="Mtb12_C"/>
    <property type="match status" value="1"/>
</dbReference>
<proteinExistence type="inferred from homology"/>
<sequence length="297" mass="29908">MTQSDPDGTDHRAPFAAYRDQSSPGTDQPSEPPDHEDRPVSRNASTVNIPTIVASAGVAAVVSALIVTIGVVGLMISNGSAGRSAAVAETPTVVNLGAAQGATGRATVSGGDVGVPSSGAAAPTAEQVPDGGGGAEGSQPAAALTQSDNGGAGSDHSSLVGTQEGGGSVQAAPQSRQQAVTPAPLSPAQLNTKISVIMNTSASRSVRADELESGARGLTSIDRVAQLLRVSGAGFTYQMVGPVQQRGTTLSARLQMSLVGNGSRYRDLSWVWTGDKWKLSRKSVCDVAAYAMIPCSA</sequence>
<evidence type="ECO:0000256" key="2">
    <source>
        <dbReference type="ARBA" id="ARBA00093774"/>
    </source>
</evidence>